<reference evidence="1" key="1">
    <citation type="journal article" date="2019" name="bioRxiv">
        <title>The Genome of the Zebra Mussel, Dreissena polymorpha: A Resource for Invasive Species Research.</title>
        <authorList>
            <person name="McCartney M.A."/>
            <person name="Auch B."/>
            <person name="Kono T."/>
            <person name="Mallez S."/>
            <person name="Zhang Y."/>
            <person name="Obille A."/>
            <person name="Becker A."/>
            <person name="Abrahante J.E."/>
            <person name="Garbe J."/>
            <person name="Badalamenti J.P."/>
            <person name="Herman A."/>
            <person name="Mangelson H."/>
            <person name="Liachko I."/>
            <person name="Sullivan S."/>
            <person name="Sone E.D."/>
            <person name="Koren S."/>
            <person name="Silverstein K.A.T."/>
            <person name="Beckman K.B."/>
            <person name="Gohl D.M."/>
        </authorList>
    </citation>
    <scope>NUCLEOTIDE SEQUENCE</scope>
    <source>
        <strain evidence="1">Duluth1</strain>
        <tissue evidence="1">Whole animal</tissue>
    </source>
</reference>
<sequence>MMFNGSSSSHLDRFPMPEAVTPHGLKHPTDKGYIKYKYYYYYYNYYYYTY</sequence>
<dbReference type="Proteomes" id="UP000828390">
    <property type="component" value="Unassembled WGS sequence"/>
</dbReference>
<organism evidence="1 2">
    <name type="scientific">Dreissena polymorpha</name>
    <name type="common">Zebra mussel</name>
    <name type="synonym">Mytilus polymorpha</name>
    <dbReference type="NCBI Taxonomy" id="45954"/>
    <lineage>
        <taxon>Eukaryota</taxon>
        <taxon>Metazoa</taxon>
        <taxon>Spiralia</taxon>
        <taxon>Lophotrochozoa</taxon>
        <taxon>Mollusca</taxon>
        <taxon>Bivalvia</taxon>
        <taxon>Autobranchia</taxon>
        <taxon>Heteroconchia</taxon>
        <taxon>Euheterodonta</taxon>
        <taxon>Imparidentia</taxon>
        <taxon>Neoheterodontei</taxon>
        <taxon>Myida</taxon>
        <taxon>Dreissenoidea</taxon>
        <taxon>Dreissenidae</taxon>
        <taxon>Dreissena</taxon>
    </lineage>
</organism>
<protein>
    <submittedName>
        <fullName evidence="1">Uncharacterized protein</fullName>
    </submittedName>
</protein>
<dbReference type="AlphaFoldDB" id="A0A9D4LZA6"/>
<keyword evidence="2" id="KW-1185">Reference proteome</keyword>
<comment type="caution">
    <text evidence="1">The sequence shown here is derived from an EMBL/GenBank/DDBJ whole genome shotgun (WGS) entry which is preliminary data.</text>
</comment>
<dbReference type="EMBL" id="JAIWYP010000002">
    <property type="protein sequence ID" value="KAH3866448.1"/>
    <property type="molecule type" value="Genomic_DNA"/>
</dbReference>
<name>A0A9D4LZA6_DREPO</name>
<reference evidence="1" key="2">
    <citation type="submission" date="2020-11" db="EMBL/GenBank/DDBJ databases">
        <authorList>
            <person name="McCartney M.A."/>
            <person name="Auch B."/>
            <person name="Kono T."/>
            <person name="Mallez S."/>
            <person name="Becker A."/>
            <person name="Gohl D.M."/>
            <person name="Silverstein K.A.T."/>
            <person name="Koren S."/>
            <person name="Bechman K.B."/>
            <person name="Herman A."/>
            <person name="Abrahante J.E."/>
            <person name="Garbe J."/>
        </authorList>
    </citation>
    <scope>NUCLEOTIDE SEQUENCE</scope>
    <source>
        <strain evidence="1">Duluth1</strain>
        <tissue evidence="1">Whole animal</tissue>
    </source>
</reference>
<evidence type="ECO:0000313" key="2">
    <source>
        <dbReference type="Proteomes" id="UP000828390"/>
    </source>
</evidence>
<gene>
    <name evidence="1" type="ORF">DPMN_029512</name>
</gene>
<accession>A0A9D4LZA6</accession>
<proteinExistence type="predicted"/>
<evidence type="ECO:0000313" key="1">
    <source>
        <dbReference type="EMBL" id="KAH3866448.1"/>
    </source>
</evidence>